<dbReference type="AlphaFoldDB" id="A0A0A9HGW6"/>
<sequence>MSPLLQLNVIEPTKGRYLIFWQVISHGFS</sequence>
<protein>
    <submittedName>
        <fullName evidence="1">Uncharacterized protein</fullName>
    </submittedName>
</protein>
<accession>A0A0A9HGW6</accession>
<proteinExistence type="predicted"/>
<name>A0A0A9HGW6_ARUDO</name>
<organism evidence="1">
    <name type="scientific">Arundo donax</name>
    <name type="common">Giant reed</name>
    <name type="synonym">Donax arundinaceus</name>
    <dbReference type="NCBI Taxonomy" id="35708"/>
    <lineage>
        <taxon>Eukaryota</taxon>
        <taxon>Viridiplantae</taxon>
        <taxon>Streptophyta</taxon>
        <taxon>Embryophyta</taxon>
        <taxon>Tracheophyta</taxon>
        <taxon>Spermatophyta</taxon>
        <taxon>Magnoliopsida</taxon>
        <taxon>Liliopsida</taxon>
        <taxon>Poales</taxon>
        <taxon>Poaceae</taxon>
        <taxon>PACMAD clade</taxon>
        <taxon>Arundinoideae</taxon>
        <taxon>Arundineae</taxon>
        <taxon>Arundo</taxon>
    </lineage>
</organism>
<reference evidence="1" key="2">
    <citation type="journal article" date="2015" name="Data Brief">
        <title>Shoot transcriptome of the giant reed, Arundo donax.</title>
        <authorList>
            <person name="Barrero R.A."/>
            <person name="Guerrero F.D."/>
            <person name="Moolhuijzen P."/>
            <person name="Goolsby J.A."/>
            <person name="Tidwell J."/>
            <person name="Bellgard S.E."/>
            <person name="Bellgard M.I."/>
        </authorList>
    </citation>
    <scope>NUCLEOTIDE SEQUENCE</scope>
    <source>
        <tissue evidence="1">Shoot tissue taken approximately 20 cm above the soil surface</tissue>
    </source>
</reference>
<dbReference type="EMBL" id="GBRH01162842">
    <property type="protein sequence ID" value="JAE35054.1"/>
    <property type="molecule type" value="Transcribed_RNA"/>
</dbReference>
<evidence type="ECO:0000313" key="1">
    <source>
        <dbReference type="EMBL" id="JAE35054.1"/>
    </source>
</evidence>
<reference evidence="1" key="1">
    <citation type="submission" date="2014-09" db="EMBL/GenBank/DDBJ databases">
        <authorList>
            <person name="Magalhaes I.L.F."/>
            <person name="Oliveira U."/>
            <person name="Santos F.R."/>
            <person name="Vidigal T.H.D.A."/>
            <person name="Brescovit A.D."/>
            <person name="Santos A.J."/>
        </authorList>
    </citation>
    <scope>NUCLEOTIDE SEQUENCE</scope>
    <source>
        <tissue evidence="1">Shoot tissue taken approximately 20 cm above the soil surface</tissue>
    </source>
</reference>